<dbReference type="Gene3D" id="3.60.15.10">
    <property type="entry name" value="Ribonuclease Z/Hydroxyacylglutathione hydrolase-like"/>
    <property type="match status" value="1"/>
</dbReference>
<feature type="binding site" evidence="9 11">
    <location>
        <begin position="405"/>
        <end position="409"/>
    </location>
    <ligand>
        <name>substrate</name>
    </ligand>
</feature>
<comment type="subunit">
    <text evidence="9">Homodimer, may be a subunit of the RNA degradosome.</text>
</comment>
<feature type="binding site" evidence="12">
    <location>
        <position position="117"/>
    </location>
    <ligand>
        <name>Zn(2+)</name>
        <dbReference type="ChEBI" id="CHEBI:29105"/>
        <label>1</label>
        <note>catalytic</note>
    </ligand>
</feature>
<feature type="domain" description="Metallo-beta-lactamase" evidence="14">
    <location>
        <begin position="62"/>
        <end position="255"/>
    </location>
</feature>
<dbReference type="Pfam" id="PF17770">
    <property type="entry name" value="RNase_J_C"/>
    <property type="match status" value="1"/>
</dbReference>
<dbReference type="InterPro" id="IPR011108">
    <property type="entry name" value="RMMBL"/>
</dbReference>
<evidence type="ECO:0000256" key="7">
    <source>
        <dbReference type="ARBA" id="ARBA00022839"/>
    </source>
</evidence>
<dbReference type="EC" id="3.1.-.-" evidence="9"/>
<keyword evidence="9" id="KW-0698">rRNA processing</keyword>
<feature type="active site" description="Proton acceptor" evidence="10">
    <location>
        <position position="409"/>
    </location>
</feature>
<dbReference type="eggNOG" id="COG0595">
    <property type="taxonomic scope" value="Bacteria"/>
</dbReference>
<dbReference type="SUPFAM" id="SSF56281">
    <property type="entry name" value="Metallo-hydrolase/oxidoreductase"/>
    <property type="match status" value="1"/>
</dbReference>
<dbReference type="GO" id="GO:0005737">
    <property type="term" value="C:cytoplasm"/>
    <property type="evidence" value="ECO:0007669"/>
    <property type="project" value="UniProtKB-SubCell"/>
</dbReference>
<dbReference type="GO" id="GO:0004521">
    <property type="term" value="F:RNA endonuclease activity"/>
    <property type="evidence" value="ECO:0007669"/>
    <property type="project" value="UniProtKB-UniRule"/>
</dbReference>
<dbReference type="Gene3D" id="3.40.50.10710">
    <property type="entry name" value="Metallo-hydrolase/oxidoreductase"/>
    <property type="match status" value="1"/>
</dbReference>
<feature type="binding site" evidence="12">
    <location>
        <position position="182"/>
    </location>
    <ligand>
        <name>Zn(2+)</name>
        <dbReference type="ChEBI" id="CHEBI:29105"/>
        <label>1</label>
        <note>catalytic</note>
    </ligand>
</feature>
<feature type="active site" description="Proton donor" evidence="10">
    <location>
        <position position="236"/>
    </location>
</feature>
<keyword evidence="12" id="KW-0106">Calcium</keyword>
<dbReference type="SMART" id="SM00849">
    <property type="entry name" value="Lactamase_B"/>
    <property type="match status" value="1"/>
</dbReference>
<feature type="binding site" evidence="12">
    <location>
        <position position="431"/>
    </location>
    <ligand>
        <name>Zn(2+)</name>
        <dbReference type="ChEBI" id="CHEBI:29105"/>
        <label>1</label>
        <note>catalytic</note>
    </ligand>
</feature>
<evidence type="ECO:0000259" key="14">
    <source>
        <dbReference type="SMART" id="SM00849"/>
    </source>
</evidence>
<evidence type="ECO:0000256" key="5">
    <source>
        <dbReference type="ARBA" id="ARBA00022801"/>
    </source>
</evidence>
<dbReference type="Proteomes" id="UP000001219">
    <property type="component" value="Chromosome"/>
</dbReference>
<keyword evidence="1 9" id="KW-0963">Cytoplasm</keyword>
<dbReference type="Pfam" id="PF07521">
    <property type="entry name" value="RMMBL"/>
    <property type="match status" value="1"/>
</dbReference>
<feature type="binding site" evidence="12">
    <location>
        <position position="90"/>
    </location>
    <ligand>
        <name>Ca(2+)</name>
        <dbReference type="ChEBI" id="CHEBI:29108"/>
    </ligand>
</feature>
<dbReference type="CDD" id="cd07714">
    <property type="entry name" value="RNaseJ_MBL-fold"/>
    <property type="match status" value="1"/>
</dbReference>
<keyword evidence="4 9" id="KW-0255">Endonuclease</keyword>
<comment type="function">
    <text evidence="9">An RNase that has 5'-3' exonuclease and possibly endonuclease activity. Involved in maturation of rRNA and in some organisms also mRNA maturation and/or decay.</text>
</comment>
<keyword evidence="16" id="KW-1185">Reference proteome</keyword>
<dbReference type="AlphaFoldDB" id="D0LBM5"/>
<comment type="cofactor">
    <cofactor evidence="12">
        <name>Zn(2+)</name>
        <dbReference type="ChEBI" id="CHEBI:29105"/>
    </cofactor>
    <text evidence="12">Binds 2 Zn(2+) ions per subunit. It is not clear if Zn(2+) or Mg(2+) is physiologically important.</text>
</comment>
<evidence type="ECO:0000256" key="12">
    <source>
        <dbReference type="PIRSR" id="PIRSR004803-3"/>
    </source>
</evidence>
<dbReference type="Pfam" id="PF22505">
    <property type="entry name" value="RNase_J_b_CASP"/>
    <property type="match status" value="1"/>
</dbReference>
<evidence type="ECO:0000256" key="3">
    <source>
        <dbReference type="ARBA" id="ARBA00022723"/>
    </source>
</evidence>
<gene>
    <name evidence="9" type="primary">rnj</name>
    <name evidence="15" type="ordered locus">Gbro_2191</name>
</gene>
<dbReference type="Pfam" id="PF12706">
    <property type="entry name" value="Lactamase_B_2"/>
    <property type="match status" value="1"/>
</dbReference>
<dbReference type="InterPro" id="IPR001587">
    <property type="entry name" value="RNase_J_CS"/>
</dbReference>
<evidence type="ECO:0000256" key="4">
    <source>
        <dbReference type="ARBA" id="ARBA00022759"/>
    </source>
</evidence>
<dbReference type="HOGENOM" id="CLU_008727_3_1_11"/>
<feature type="binding site" evidence="12">
    <location>
        <position position="204"/>
    </location>
    <ligand>
        <name>Zn(2+)</name>
        <dbReference type="ChEBI" id="CHEBI:29105"/>
        <label>1</label>
        <note>catalytic</note>
    </ligand>
</feature>
<dbReference type="GO" id="GO:0004534">
    <property type="term" value="F:5'-3' RNA exonuclease activity"/>
    <property type="evidence" value="ECO:0007669"/>
    <property type="project" value="UniProtKB-UniRule"/>
</dbReference>
<dbReference type="KEGG" id="gbr:Gbro_2191"/>
<keyword evidence="6 12" id="KW-0862">Zinc</keyword>
<comment type="similarity">
    <text evidence="9">Belongs to the metallo-beta-lactamase superfamily. RNA-metabolizing metallo-beta-lactamase-like family. Bacterial RNase J subfamily.</text>
</comment>
<organism evidence="15 16">
    <name type="scientific">Gordonia bronchialis (strain ATCC 25592 / DSM 43247 / BCRC 13721 / JCM 3198 / KCTC 3076 / NBRC 16047 / NCTC 10667)</name>
    <name type="common">Rhodococcus bronchialis</name>
    <dbReference type="NCBI Taxonomy" id="526226"/>
    <lineage>
        <taxon>Bacteria</taxon>
        <taxon>Bacillati</taxon>
        <taxon>Actinomycetota</taxon>
        <taxon>Actinomycetes</taxon>
        <taxon>Mycobacteriales</taxon>
        <taxon>Gordoniaceae</taxon>
        <taxon>Gordonia</taxon>
    </lineage>
</organism>
<name>D0LBM5_GORB4</name>
<dbReference type="InterPro" id="IPR001279">
    <property type="entry name" value="Metallo-B-lactamas"/>
</dbReference>
<evidence type="ECO:0000256" key="6">
    <source>
        <dbReference type="ARBA" id="ARBA00022833"/>
    </source>
</evidence>
<feature type="binding site" evidence="11">
    <location>
        <begin position="273"/>
        <end position="275"/>
    </location>
    <ligand>
        <name>substrate</name>
    </ligand>
</feature>
<keyword evidence="7 9" id="KW-0269">Exonuclease</keyword>
<dbReference type="EMBL" id="CP001802">
    <property type="protein sequence ID" value="ACY21439.1"/>
    <property type="molecule type" value="Genomic_DNA"/>
</dbReference>
<feature type="binding site" evidence="12">
    <location>
        <position position="120"/>
    </location>
    <ligand>
        <name>Zn(2+)</name>
        <dbReference type="ChEBI" id="CHEBI:29105"/>
        <label>1</label>
        <note>catalytic</note>
    </ligand>
</feature>
<keyword evidence="2 9" id="KW-0540">Nuclease</keyword>
<feature type="compositionally biased region" description="Polar residues" evidence="13">
    <location>
        <begin position="1"/>
        <end position="10"/>
    </location>
</feature>
<feature type="binding site" evidence="12">
    <location>
        <position position="92"/>
    </location>
    <ligand>
        <name>Ca(2+)</name>
        <dbReference type="ChEBI" id="CHEBI:29108"/>
    </ligand>
</feature>
<evidence type="ECO:0000256" key="8">
    <source>
        <dbReference type="ARBA" id="ARBA00022884"/>
    </source>
</evidence>
<dbReference type="PROSITE" id="PS01292">
    <property type="entry name" value="UPF0036"/>
    <property type="match status" value="1"/>
</dbReference>
<dbReference type="Gene3D" id="3.10.20.580">
    <property type="match status" value="1"/>
</dbReference>
<comment type="cofactor">
    <cofactor evidence="12">
        <name>Ca(2+)</name>
        <dbReference type="ChEBI" id="CHEBI:29108"/>
    </cofactor>
    <text evidence="12">Binds 1 Ca(2+) cation per subunit. Seen in 1 crystal structure, it is not clear if it is physiologically important.</text>
</comment>
<keyword evidence="5 9" id="KW-0378">Hydrolase</keyword>
<keyword evidence="3 12" id="KW-0479">Metal-binding</keyword>
<reference evidence="15 16" key="2">
    <citation type="journal article" date="2010" name="Stand. Genomic Sci.">
        <title>Complete genome sequence of Gordonia bronchialis type strain (3410).</title>
        <authorList>
            <person name="Ivanova N."/>
            <person name="Sikorski J."/>
            <person name="Jando M."/>
            <person name="Lapidus A."/>
            <person name="Nolan M."/>
            <person name="Lucas S."/>
            <person name="Del Rio T.G."/>
            <person name="Tice H."/>
            <person name="Copeland A."/>
            <person name="Cheng J.F."/>
            <person name="Chen F."/>
            <person name="Bruce D."/>
            <person name="Goodwin L."/>
            <person name="Pitluck S."/>
            <person name="Mavromatis K."/>
            <person name="Ovchinnikova G."/>
            <person name="Pati A."/>
            <person name="Chen A."/>
            <person name="Palaniappan K."/>
            <person name="Land M."/>
            <person name="Hauser L."/>
            <person name="Chang Y.J."/>
            <person name="Jeffries C.D."/>
            <person name="Chain P."/>
            <person name="Saunders E."/>
            <person name="Han C."/>
            <person name="Detter J.C."/>
            <person name="Brettin T."/>
            <person name="Rohde M."/>
            <person name="Goker M."/>
            <person name="Bristow J."/>
            <person name="Eisen J.A."/>
            <person name="Markowitz V."/>
            <person name="Hugenholtz P."/>
            <person name="Klenk H.P."/>
            <person name="Kyrpides N.C."/>
        </authorList>
    </citation>
    <scope>NUCLEOTIDE SEQUENCE [LARGE SCALE GENOMIC DNA]</scope>
    <source>
        <strain evidence="16">ATCC 25592 / DSM 43247 / BCRC 13721 / JCM 3198 / KCTC 3076 / NBRC 16047 / NCTC 10667</strain>
    </source>
</reference>
<evidence type="ECO:0000256" key="10">
    <source>
        <dbReference type="PIRSR" id="PIRSR004803-1"/>
    </source>
</evidence>
<proteinExistence type="inferred from homology"/>
<dbReference type="InterPro" id="IPR042173">
    <property type="entry name" value="RNase_J_2"/>
</dbReference>
<dbReference type="GO" id="GO:0003723">
    <property type="term" value="F:RNA binding"/>
    <property type="evidence" value="ECO:0007669"/>
    <property type="project" value="UniProtKB-UniRule"/>
</dbReference>
<dbReference type="PANTHER" id="PTHR43694:SF1">
    <property type="entry name" value="RIBONUCLEASE J"/>
    <property type="match status" value="1"/>
</dbReference>
<dbReference type="STRING" id="526226.Gbro_2191"/>
<dbReference type="InterPro" id="IPR055132">
    <property type="entry name" value="RNase_J_b_CASP"/>
</dbReference>
<dbReference type="InterPro" id="IPR004613">
    <property type="entry name" value="RNase_J"/>
</dbReference>
<evidence type="ECO:0000256" key="11">
    <source>
        <dbReference type="PIRSR" id="PIRSR004803-2"/>
    </source>
</evidence>
<evidence type="ECO:0000313" key="16">
    <source>
        <dbReference type="Proteomes" id="UP000001219"/>
    </source>
</evidence>
<feature type="binding site" evidence="12">
    <location>
        <position position="115"/>
    </location>
    <ligand>
        <name>Zn(2+)</name>
        <dbReference type="ChEBI" id="CHEBI:29105"/>
        <label>1</label>
        <note>catalytic</note>
    </ligand>
</feature>
<dbReference type="PIRSF" id="PIRSF004803">
    <property type="entry name" value="RnjA"/>
    <property type="match status" value="1"/>
</dbReference>
<keyword evidence="8 9" id="KW-0694">RNA-binding</keyword>
<feature type="region of interest" description="Disordered" evidence="13">
    <location>
        <begin position="1"/>
        <end position="41"/>
    </location>
</feature>
<feature type="binding site" evidence="12">
    <location>
        <position position="484"/>
    </location>
    <ligand>
        <name>Ca(2+)</name>
        <dbReference type="ChEBI" id="CHEBI:29108"/>
    </ligand>
</feature>
<reference evidence="16" key="1">
    <citation type="submission" date="2009-10" db="EMBL/GenBank/DDBJ databases">
        <title>The complete chromosome of Gordonia bronchialis DSM 43247.</title>
        <authorList>
            <consortium name="US DOE Joint Genome Institute (JGI-PGF)"/>
            <person name="Lucas S."/>
            <person name="Copeland A."/>
            <person name="Lapidus A."/>
            <person name="Glavina del Rio T."/>
            <person name="Dalin E."/>
            <person name="Tice H."/>
            <person name="Bruce D."/>
            <person name="Goodwin L."/>
            <person name="Pitluck S."/>
            <person name="Kyrpides N."/>
            <person name="Mavromatis K."/>
            <person name="Ivanova N."/>
            <person name="Ovchinnikova G."/>
            <person name="Saunders E."/>
            <person name="Brettin T."/>
            <person name="Detter J.C."/>
            <person name="Han C."/>
            <person name="Larimer F."/>
            <person name="Land M."/>
            <person name="Hauser L."/>
            <person name="Markowitz V."/>
            <person name="Cheng J.-F."/>
            <person name="Hugenholtz P."/>
            <person name="Woyke T."/>
            <person name="Wu D."/>
            <person name="Jando M."/>
            <person name="Schneider S."/>
            <person name="Goeker M."/>
            <person name="Klenk H.-P."/>
            <person name="Eisen J.A."/>
        </authorList>
    </citation>
    <scope>NUCLEOTIDE SEQUENCE [LARGE SCALE GENOMIC DNA]</scope>
    <source>
        <strain evidence="16">ATCC 25592 / DSM 43247 / BCRC 13721 / JCM 3198 / KCTC 3076 / NBRC 16047 / NCTC 10667</strain>
    </source>
</reference>
<comment type="subcellular location">
    <subcellularLocation>
        <location evidence="9">Cytoplasm</location>
    </subcellularLocation>
</comment>
<dbReference type="GO" id="GO:0008270">
    <property type="term" value="F:zinc ion binding"/>
    <property type="evidence" value="ECO:0007669"/>
    <property type="project" value="InterPro"/>
</dbReference>
<evidence type="ECO:0000256" key="2">
    <source>
        <dbReference type="ARBA" id="ARBA00022722"/>
    </source>
</evidence>
<evidence type="ECO:0000256" key="1">
    <source>
        <dbReference type="ARBA" id="ARBA00022490"/>
    </source>
</evidence>
<dbReference type="GO" id="GO:0006364">
    <property type="term" value="P:rRNA processing"/>
    <property type="evidence" value="ECO:0007669"/>
    <property type="project" value="UniProtKB-UniRule"/>
</dbReference>
<dbReference type="InterPro" id="IPR041636">
    <property type="entry name" value="RNase_J_C"/>
</dbReference>
<dbReference type="InterPro" id="IPR036866">
    <property type="entry name" value="RibonucZ/Hydroxyglut_hydro"/>
</dbReference>
<feature type="binding site" evidence="12">
    <location>
        <position position="119"/>
    </location>
    <ligand>
        <name>Zn(2+)</name>
        <dbReference type="ChEBI" id="CHEBI:29105"/>
        <label>1</label>
        <note>catalytic</note>
    </ligand>
</feature>
<evidence type="ECO:0000256" key="9">
    <source>
        <dbReference type="HAMAP-Rule" id="MF_01491"/>
    </source>
</evidence>
<dbReference type="PANTHER" id="PTHR43694">
    <property type="entry name" value="RIBONUCLEASE J"/>
    <property type="match status" value="1"/>
</dbReference>
<evidence type="ECO:0000313" key="15">
    <source>
        <dbReference type="EMBL" id="ACY21439.1"/>
    </source>
</evidence>
<dbReference type="NCBIfam" id="TIGR00649">
    <property type="entry name" value="MG423"/>
    <property type="match status" value="1"/>
</dbReference>
<evidence type="ECO:0000256" key="13">
    <source>
        <dbReference type="SAM" id="MobiDB-lite"/>
    </source>
</evidence>
<dbReference type="InterPro" id="IPR030854">
    <property type="entry name" value="RNase_J_bac"/>
</dbReference>
<accession>D0LBM5</accession>
<protein>
    <recommendedName>
        <fullName evidence="9">Ribonuclease J</fullName>
        <shortName evidence="9">RNase J</shortName>
        <ecNumber evidence="9">3.1.-.-</ecNumber>
    </recommendedName>
</protein>
<sequence length="595" mass="63914">MKQQDQSSPAKSGRRKGRHERGESRPAVARAADPAAQRLGTPRRLPRGALRVVALGGIGEIGRNMTVFEYDGRLLIVDCGVLFPEDAQPGVDLILPDFRYIEDRMDDVDAVVLTHGHEDHIGAIPFLLRLRGDIPVVGSKFTLALVEAKCREHRLRPRLVEVREGERTTHGPFDCEYFAVNHSIPDAIAVAIRTPAGLALHTGDIKLDQLPLDGRLTDLAGFSRLGDEGVDLFLVDSTNAEVPGFVTPERQIGGVLDQVIGKARGRVIVASFASHVHRIQQIIDVAHTHNRRITFVGRSMVRNMQIAQDLGYLHVPDGVEVDMDTAATLPDHRVVLISTGSQGEPLSALSRMARGEHRQINIRPADLVVLASSLIPGNENSVFAVVNGLAKLGATVITQQSAKVHVSGHASAGELLYLYNAVRPSNAMPVHGEWRHLRANAALAVATGVPEDRVVLAEDGVVVDLVDGRAEIVGRVPVGHVYVDGLSVGDVGESTLSERLVLGEGGFIAITVAVNTATGKAVSTPEVSGRGFSDDPGALKEAAELVNQTLDALAAEGVTDTHRIAQTIRRAVGRWVADTYRRRPMIVPTVLAVNG</sequence>
<feature type="compositionally biased region" description="Low complexity" evidence="13">
    <location>
        <begin position="25"/>
        <end position="36"/>
    </location>
</feature>
<dbReference type="HAMAP" id="MF_01491">
    <property type="entry name" value="RNase_J_bact"/>
    <property type="match status" value="1"/>
</dbReference>